<dbReference type="Pfam" id="PF10040">
    <property type="entry name" value="CRISPR_Cas6"/>
    <property type="match status" value="1"/>
</dbReference>
<feature type="domain" description="CRISPR-associated protein Cas6 C-terminal" evidence="1">
    <location>
        <begin position="192"/>
        <end position="313"/>
    </location>
</feature>
<organism evidence="2 3">
    <name type="scientific">Halobacteroides halobius (strain ATCC 35273 / DSM 5150 / MD-1)</name>
    <dbReference type="NCBI Taxonomy" id="748449"/>
    <lineage>
        <taxon>Bacteria</taxon>
        <taxon>Bacillati</taxon>
        <taxon>Bacillota</taxon>
        <taxon>Clostridia</taxon>
        <taxon>Halanaerobiales</taxon>
        <taxon>Halobacteroidaceae</taxon>
        <taxon>Halobacteroides</taxon>
    </lineage>
</organism>
<evidence type="ECO:0000313" key="2">
    <source>
        <dbReference type="EMBL" id="AGB40922.1"/>
    </source>
</evidence>
<gene>
    <name evidence="2" type="ordered locus">Halha_0961</name>
</gene>
<dbReference type="RefSeq" id="WP_015326647.1">
    <property type="nucleotide sequence ID" value="NC_019978.1"/>
</dbReference>
<dbReference type="Gene3D" id="3.30.70.1900">
    <property type="match status" value="1"/>
</dbReference>
<dbReference type="Proteomes" id="UP000010880">
    <property type="component" value="Chromosome"/>
</dbReference>
<reference evidence="3" key="1">
    <citation type="submission" date="2012-02" db="EMBL/GenBank/DDBJ databases">
        <title>The complete genome of Halobacteroides halobius DSM 5150.</title>
        <authorList>
            <person name="Lucas S."/>
            <person name="Copeland A."/>
            <person name="Lapidus A."/>
            <person name="Glavina del Rio T."/>
            <person name="Dalin E."/>
            <person name="Tice H."/>
            <person name="Bruce D."/>
            <person name="Goodwin L."/>
            <person name="Pitluck S."/>
            <person name="Peters L."/>
            <person name="Mikhailova N."/>
            <person name="Gu W."/>
            <person name="Kyrpides N."/>
            <person name="Mavromatis K."/>
            <person name="Ivanova N."/>
            <person name="Brettin T."/>
            <person name="Detter J.C."/>
            <person name="Han C."/>
            <person name="Larimer F."/>
            <person name="Land M."/>
            <person name="Hauser L."/>
            <person name="Markowitz V."/>
            <person name="Cheng J.-F."/>
            <person name="Hugenholtz P."/>
            <person name="Woyke T."/>
            <person name="Wu D."/>
            <person name="Tindall B."/>
            <person name="Pomrenke H."/>
            <person name="Brambilla E."/>
            <person name="Klenk H.-P."/>
            <person name="Eisen J.A."/>
        </authorList>
    </citation>
    <scope>NUCLEOTIDE SEQUENCE [LARGE SCALE GENOMIC DNA]</scope>
    <source>
        <strain evidence="3">ATCC 35273 / DSM 5150 / MD-1</strain>
    </source>
</reference>
<evidence type="ECO:0000259" key="1">
    <source>
        <dbReference type="Pfam" id="PF10040"/>
    </source>
</evidence>
<dbReference type="AlphaFoldDB" id="L0K6N4"/>
<accession>L0K6N4</accession>
<dbReference type="eggNOG" id="COG5551">
    <property type="taxonomic scope" value="Bacteria"/>
</dbReference>
<dbReference type="KEGG" id="hhl:Halha_0961"/>
<dbReference type="STRING" id="748449.Halha_0961"/>
<dbReference type="OrthoDB" id="9787241at2"/>
<proteinExistence type="predicted"/>
<dbReference type="HOGENOM" id="CLU_050021_0_0_9"/>
<dbReference type="EMBL" id="CP003359">
    <property type="protein sequence ID" value="AGB40922.1"/>
    <property type="molecule type" value="Genomic_DNA"/>
</dbReference>
<sequence length="318" mass="37182">MELEIMSLKFTLVAEDTIKLPQHPGSTFRGAFGHGLREIACNIEETKCKECDLKSSCAYSLLFNPFLVGKEKFRNSKRFKDKPRPFVFKPLTNRKEVFREGEQIEFKLNLFGYLDRFLPYIIKAWKYLENQGIGIGRGKFVLSEVWNLNQVAGKQERVYSKDFGFNQMTEAKITKEDVKQFQNIFTSNSICLKLVTPTLLKYKGEFVDKIEFHTLMRNLFRRLTSLSLFYGEEQLDIDFGSYLDQAEEIELVKDNTSWQSWERYSNRQNKRIKMKGLVGEVEYKGNLEKFLSYLILGQYVNVGKNTVFGLGNYKLIKN</sequence>
<evidence type="ECO:0000313" key="3">
    <source>
        <dbReference type="Proteomes" id="UP000010880"/>
    </source>
</evidence>
<name>L0K6N4_HALHC</name>
<protein>
    <recommendedName>
        <fullName evidence="1">CRISPR-associated protein Cas6 C-terminal domain-containing protein</fullName>
    </recommendedName>
</protein>
<dbReference type="InterPro" id="IPR019267">
    <property type="entry name" value="CRISPR-assoc_Cas6_C"/>
</dbReference>
<keyword evidence="3" id="KW-1185">Reference proteome</keyword>